<evidence type="ECO:0000256" key="3">
    <source>
        <dbReference type="ARBA" id="ARBA00022679"/>
    </source>
</evidence>
<feature type="region of interest" description="Disordered" evidence="5">
    <location>
        <begin position="243"/>
        <end position="304"/>
    </location>
</feature>
<comment type="similarity">
    <text evidence="1 4">Belongs to the DMRL synthase family.</text>
</comment>
<dbReference type="AlphaFoldDB" id="A0A024GG72"/>
<keyword evidence="7" id="KW-1185">Reference proteome</keyword>
<evidence type="ECO:0000256" key="5">
    <source>
        <dbReference type="SAM" id="MobiDB-lite"/>
    </source>
</evidence>
<dbReference type="Pfam" id="PF00885">
    <property type="entry name" value="DMRL_synthase"/>
    <property type="match status" value="1"/>
</dbReference>
<comment type="function">
    <text evidence="4">Catalyzes the formation of 6,7-dimethyl-8-ribityllumazine by condensation of 5-amino-6-(D-ribitylamino)uracil with 3,4-dihydroxy-2-butanone 4-phosphate. This is the penultimate step in the biosynthesis of riboflavin.</text>
</comment>
<comment type="catalytic activity">
    <reaction evidence="4">
        <text>(2S)-2-hydroxy-3-oxobutyl phosphate + 5-amino-6-(D-ribitylamino)uracil = 6,7-dimethyl-8-(1-D-ribityl)lumazine + phosphate + 2 H2O + H(+)</text>
        <dbReference type="Rhea" id="RHEA:26152"/>
        <dbReference type="ChEBI" id="CHEBI:15377"/>
        <dbReference type="ChEBI" id="CHEBI:15378"/>
        <dbReference type="ChEBI" id="CHEBI:15934"/>
        <dbReference type="ChEBI" id="CHEBI:43474"/>
        <dbReference type="ChEBI" id="CHEBI:58201"/>
        <dbReference type="ChEBI" id="CHEBI:58830"/>
        <dbReference type="EC" id="2.5.1.78"/>
    </reaction>
</comment>
<evidence type="ECO:0000313" key="7">
    <source>
        <dbReference type="Proteomes" id="UP000053237"/>
    </source>
</evidence>
<comment type="caution">
    <text evidence="6">The sequence shown here is derived from an EMBL/GenBank/DDBJ whole genome shotgun (WGS) entry which is preliminary data.</text>
</comment>
<proteinExistence type="inferred from homology"/>
<accession>A0A024GG72</accession>
<evidence type="ECO:0000313" key="6">
    <source>
        <dbReference type="EMBL" id="CCI45704.1"/>
    </source>
</evidence>
<name>A0A024GG72_9STRA</name>
<dbReference type="SUPFAM" id="SSF52121">
    <property type="entry name" value="Lumazine synthase"/>
    <property type="match status" value="1"/>
</dbReference>
<evidence type="ECO:0000256" key="1">
    <source>
        <dbReference type="ARBA" id="ARBA00007424"/>
    </source>
</evidence>
<dbReference type="GO" id="GO:0009231">
    <property type="term" value="P:riboflavin biosynthetic process"/>
    <property type="evidence" value="ECO:0007669"/>
    <property type="project" value="UniProtKB-UniPathway"/>
</dbReference>
<dbReference type="OrthoDB" id="158190at2759"/>
<dbReference type="Gene3D" id="3.40.50.960">
    <property type="entry name" value="Lumazine/riboflavin synthase"/>
    <property type="match status" value="1"/>
</dbReference>
<keyword evidence="3 4" id="KW-0808">Transferase</keyword>
<dbReference type="EC" id="2.5.1.78" evidence="4"/>
<dbReference type="UniPathway" id="UPA00275">
    <property type="reaction ID" value="UER00404"/>
</dbReference>
<protein>
    <recommendedName>
        <fullName evidence="4">6,7-dimethyl-8-ribityllumazine synthase</fullName>
        <shortName evidence="4">DMRL synthase</shortName>
        <ecNumber evidence="4">2.5.1.78</ecNumber>
    </recommendedName>
</protein>
<gene>
    <name evidence="6" type="ORF">BN9_066010</name>
</gene>
<dbReference type="InterPro" id="IPR002180">
    <property type="entry name" value="LS/RS"/>
</dbReference>
<keyword evidence="2 4" id="KW-0686">Riboflavin biosynthesis</keyword>
<feature type="compositionally biased region" description="Polar residues" evidence="5">
    <location>
        <begin position="259"/>
        <end position="279"/>
    </location>
</feature>
<dbReference type="GO" id="GO:0009349">
    <property type="term" value="C:riboflavin synthase complex"/>
    <property type="evidence" value="ECO:0007669"/>
    <property type="project" value="UniProtKB-UniRule"/>
</dbReference>
<dbReference type="InParanoid" id="A0A024GG72"/>
<dbReference type="InterPro" id="IPR036467">
    <property type="entry name" value="LS/RS_sf"/>
</dbReference>
<dbReference type="Proteomes" id="UP000053237">
    <property type="component" value="Unassembled WGS sequence"/>
</dbReference>
<comment type="pathway">
    <text evidence="4">Cofactor biosynthesis; riboflavin biosynthesis; riboflavin from 2-hydroxy-3-oxobutyl phosphate and 5-amino-6-(D-ribitylamino)uracil: step 1/2.</text>
</comment>
<dbReference type="EMBL" id="CAIX01000105">
    <property type="protein sequence ID" value="CCI45704.1"/>
    <property type="molecule type" value="Genomic_DNA"/>
</dbReference>
<evidence type="ECO:0000256" key="4">
    <source>
        <dbReference type="RuleBase" id="RU003795"/>
    </source>
</evidence>
<feature type="region of interest" description="Disordered" evidence="5">
    <location>
        <begin position="1"/>
        <end position="63"/>
    </location>
</feature>
<sequence length="304" mass="32479">MSTLTSSDFGELKRPTTRVHAPPGGESSWNFMHGDAQPPSQKPRMETSQSVPAPESGSFGHVNNSAQEKTFNATKPNVPTDAQHAAKLRIALIKTTIDGEIVNLMAQNCWGKLQNKPGITTEVFSVSNLEELPYAANKLLQYGGFDGVICFGFLNTTDALSNALAACLTQAIIDISVKNVKPVIRAIFMGEPRVAGVKAKSGWGEEFAANISGLIRLGGFVNRDTGSSSSAGSPNLEHVLVETSESNSMDTSDIDTPMHTPQSNIPAATVAQSNANAQENFRPKFQQHSKRKQYGAGESSVVFG</sequence>
<reference evidence="6 7" key="1">
    <citation type="submission" date="2012-05" db="EMBL/GenBank/DDBJ databases">
        <title>Recombination and specialization in a pathogen metapopulation.</title>
        <authorList>
            <person name="Gardiner A."/>
            <person name="Kemen E."/>
            <person name="Schultz-Larsen T."/>
            <person name="MacLean D."/>
            <person name="Van Oosterhout C."/>
            <person name="Jones J.D.G."/>
        </authorList>
    </citation>
    <scope>NUCLEOTIDE SEQUENCE [LARGE SCALE GENOMIC DNA]</scope>
    <source>
        <strain evidence="6 7">Ac Nc2</strain>
    </source>
</reference>
<evidence type="ECO:0000256" key="2">
    <source>
        <dbReference type="ARBA" id="ARBA00022619"/>
    </source>
</evidence>
<dbReference type="GO" id="GO:0000906">
    <property type="term" value="F:6,7-dimethyl-8-ribityllumazine synthase activity"/>
    <property type="evidence" value="ECO:0007669"/>
    <property type="project" value="UniProtKB-EC"/>
</dbReference>
<organism evidence="6 7">
    <name type="scientific">Albugo candida</name>
    <dbReference type="NCBI Taxonomy" id="65357"/>
    <lineage>
        <taxon>Eukaryota</taxon>
        <taxon>Sar</taxon>
        <taxon>Stramenopiles</taxon>
        <taxon>Oomycota</taxon>
        <taxon>Peronosporomycetes</taxon>
        <taxon>Albuginales</taxon>
        <taxon>Albuginaceae</taxon>
        <taxon>Albugo</taxon>
    </lineage>
</organism>